<dbReference type="Proteomes" id="UP000886860">
    <property type="component" value="Unassembled WGS sequence"/>
</dbReference>
<protein>
    <submittedName>
        <fullName evidence="2">5-bromo-4-chloroindolyl phosphate hydrolysis family protein</fullName>
    </submittedName>
</protein>
<reference evidence="2" key="2">
    <citation type="journal article" date="2021" name="PeerJ">
        <title>Extensive microbial diversity within the chicken gut microbiome revealed by metagenomics and culture.</title>
        <authorList>
            <person name="Gilroy R."/>
            <person name="Ravi A."/>
            <person name="Getino M."/>
            <person name="Pursley I."/>
            <person name="Horton D.L."/>
            <person name="Alikhan N.F."/>
            <person name="Baker D."/>
            <person name="Gharbi K."/>
            <person name="Hall N."/>
            <person name="Watson M."/>
            <person name="Adriaenssens E.M."/>
            <person name="Foster-Nyarko E."/>
            <person name="Jarju S."/>
            <person name="Secka A."/>
            <person name="Antonio M."/>
            <person name="Oren A."/>
            <person name="Chaudhuri R.R."/>
            <person name="La Ragione R."/>
            <person name="Hildebrand F."/>
            <person name="Pallen M.J."/>
        </authorList>
    </citation>
    <scope>NUCLEOTIDE SEQUENCE</scope>
    <source>
        <strain evidence="2">CHK123-3438</strain>
    </source>
</reference>
<evidence type="ECO:0000256" key="1">
    <source>
        <dbReference type="SAM" id="Phobius"/>
    </source>
</evidence>
<evidence type="ECO:0000313" key="3">
    <source>
        <dbReference type="Proteomes" id="UP000886860"/>
    </source>
</evidence>
<keyword evidence="1" id="KW-1133">Transmembrane helix</keyword>
<keyword evidence="1" id="KW-0472">Membrane</keyword>
<accession>A0A9D1KHA7</accession>
<sequence length="207" mass="23552">MKKETASIIISFGGALLFFFGAFGLLKLHWLAAVALAAGVYGALLLVTRPKRRIGFADVEALPGGEILEQKLQEAREDFSSIGHSMEAIEDPAMKLESERLHHTAGRILSYLEENPEKIMLARQFIDYYQDMASRLLDKYVKLQERGLDTEKTTELKEQTGKALLALNRAFEGQFEKLMQDEIMDMDADIRLLKQTMRMEGYEEEED</sequence>
<feature type="transmembrane region" description="Helical" evidence="1">
    <location>
        <begin position="7"/>
        <end position="24"/>
    </location>
</feature>
<dbReference type="Pfam" id="PF10112">
    <property type="entry name" value="Halogen_Hydrol"/>
    <property type="match status" value="1"/>
</dbReference>
<comment type="caution">
    <text evidence="2">The sequence shown here is derived from an EMBL/GenBank/DDBJ whole genome shotgun (WGS) entry which is preliminary data.</text>
</comment>
<gene>
    <name evidence="2" type="ORF">IAB60_10225</name>
</gene>
<dbReference type="InterPro" id="IPR018770">
    <property type="entry name" value="ChloroindolylP_hydrolase"/>
</dbReference>
<dbReference type="EMBL" id="DVKS01000176">
    <property type="protein sequence ID" value="HIT42447.1"/>
    <property type="molecule type" value="Genomic_DNA"/>
</dbReference>
<organism evidence="2 3">
    <name type="scientific">Candidatus Caccovicinus merdipullorum</name>
    <dbReference type="NCBI Taxonomy" id="2840724"/>
    <lineage>
        <taxon>Bacteria</taxon>
        <taxon>Bacillati</taxon>
        <taxon>Bacillota</taxon>
        <taxon>Clostridia</taxon>
        <taxon>Eubacteriales</taxon>
        <taxon>Candidatus Caccovicinus</taxon>
    </lineage>
</organism>
<reference evidence="2" key="1">
    <citation type="submission" date="2020-10" db="EMBL/GenBank/DDBJ databases">
        <authorList>
            <person name="Gilroy R."/>
        </authorList>
    </citation>
    <scope>NUCLEOTIDE SEQUENCE</scope>
    <source>
        <strain evidence="2">CHK123-3438</strain>
    </source>
</reference>
<feature type="transmembrane region" description="Helical" evidence="1">
    <location>
        <begin position="30"/>
        <end position="47"/>
    </location>
</feature>
<name>A0A9D1KHA7_9FIRM</name>
<dbReference type="AlphaFoldDB" id="A0A9D1KHA7"/>
<proteinExistence type="predicted"/>
<keyword evidence="1" id="KW-0812">Transmembrane</keyword>
<evidence type="ECO:0000313" key="2">
    <source>
        <dbReference type="EMBL" id="HIT42447.1"/>
    </source>
</evidence>